<dbReference type="Proteomes" id="UP001501509">
    <property type="component" value="Unassembled WGS sequence"/>
</dbReference>
<evidence type="ECO:0000256" key="1">
    <source>
        <dbReference type="SAM" id="MobiDB-lite"/>
    </source>
</evidence>
<comment type="caution">
    <text evidence="2">The sequence shown here is derived from an EMBL/GenBank/DDBJ whole genome shotgun (WGS) entry which is preliminary data.</text>
</comment>
<dbReference type="RefSeq" id="WP_344547192.1">
    <property type="nucleotide sequence ID" value="NZ_BAAATD010000013.1"/>
</dbReference>
<proteinExistence type="predicted"/>
<evidence type="ECO:0008006" key="4">
    <source>
        <dbReference type="Google" id="ProtNLM"/>
    </source>
</evidence>
<evidence type="ECO:0000313" key="3">
    <source>
        <dbReference type="Proteomes" id="UP001501509"/>
    </source>
</evidence>
<dbReference type="EMBL" id="BAAATD010000013">
    <property type="protein sequence ID" value="GAA2626560.1"/>
    <property type="molecule type" value="Genomic_DNA"/>
</dbReference>
<feature type="region of interest" description="Disordered" evidence="1">
    <location>
        <begin position="361"/>
        <end position="381"/>
    </location>
</feature>
<gene>
    <name evidence="2" type="ORF">GCM10010411_74390</name>
</gene>
<organism evidence="2 3">
    <name type="scientific">Actinomadura fulvescens</name>
    <dbReference type="NCBI Taxonomy" id="46160"/>
    <lineage>
        <taxon>Bacteria</taxon>
        <taxon>Bacillati</taxon>
        <taxon>Actinomycetota</taxon>
        <taxon>Actinomycetes</taxon>
        <taxon>Streptosporangiales</taxon>
        <taxon>Thermomonosporaceae</taxon>
        <taxon>Actinomadura</taxon>
    </lineage>
</organism>
<dbReference type="Gene3D" id="3.40.50.150">
    <property type="entry name" value="Vaccinia Virus protein VP39"/>
    <property type="match status" value="1"/>
</dbReference>
<dbReference type="SUPFAM" id="SSF53335">
    <property type="entry name" value="S-adenosyl-L-methionine-dependent methyltransferases"/>
    <property type="match status" value="1"/>
</dbReference>
<name>A0ABN3QHA2_9ACTN</name>
<feature type="compositionally biased region" description="Basic and acidic residues" evidence="1">
    <location>
        <begin position="362"/>
        <end position="381"/>
    </location>
</feature>
<dbReference type="InterPro" id="IPR006764">
    <property type="entry name" value="SAM_dep_MeTrfase_SAV2177_type"/>
</dbReference>
<keyword evidence="3" id="KW-1185">Reference proteome</keyword>
<sequence length="381" mass="41521">MSLQWGLRTEPPATWPGVWNYLLGGKDFSPADEQAVERTGAVDVLAAIARGRALWRARAVWHLATELRHRQFLVIGIDLPAPGLPDIHQIIRLHTGRSRLVYVDCDPVVVAHARVLLSGRIGEGCAHLHVPVDDPDAIMEAVAGALDLDEPVAVVLMHLGRHDLLSSRLVVQGLASALAPGSHLAMTGLTRLFEPETMHTLAQRLAPLPLVTRTSWQIIGLFQYWGEVIDPGVMLAQDWRDRRPEGTDAVDLLGGIAVSSPTRRTGRTRTRPAARWTPALGSMSPGLASGRAASVLGITTQTLRGWAQAGYIRWHPDDPLRTYWAPDVHALAELIGWHPYPSLRLLKMLLPPGTPAALAADRAARDDAAHDRCDHAPGNRS</sequence>
<accession>A0ABN3QHA2</accession>
<reference evidence="2 3" key="1">
    <citation type="journal article" date="2019" name="Int. J. Syst. Evol. Microbiol.">
        <title>The Global Catalogue of Microorganisms (GCM) 10K type strain sequencing project: providing services to taxonomists for standard genome sequencing and annotation.</title>
        <authorList>
            <consortium name="The Broad Institute Genomics Platform"/>
            <consortium name="The Broad Institute Genome Sequencing Center for Infectious Disease"/>
            <person name="Wu L."/>
            <person name="Ma J."/>
        </authorList>
    </citation>
    <scope>NUCLEOTIDE SEQUENCE [LARGE SCALE GENOMIC DNA]</scope>
    <source>
        <strain evidence="2 3">JCM 6833</strain>
    </source>
</reference>
<dbReference type="InterPro" id="IPR029063">
    <property type="entry name" value="SAM-dependent_MTases_sf"/>
</dbReference>
<evidence type="ECO:0000313" key="2">
    <source>
        <dbReference type="EMBL" id="GAA2626560.1"/>
    </source>
</evidence>
<protein>
    <recommendedName>
        <fullName evidence="4">SAM-dependent methyltransferase</fullName>
    </recommendedName>
</protein>
<dbReference type="Pfam" id="PF04672">
    <property type="entry name" value="Methyltransf_19"/>
    <property type="match status" value="1"/>
</dbReference>